<evidence type="ECO:0000313" key="2">
    <source>
        <dbReference type="EMBL" id="SDG57221.1"/>
    </source>
</evidence>
<keyword evidence="3" id="KW-1185">Reference proteome</keyword>
<feature type="region of interest" description="Disordered" evidence="1">
    <location>
        <begin position="29"/>
        <end position="56"/>
    </location>
</feature>
<evidence type="ECO:0000256" key="1">
    <source>
        <dbReference type="SAM" id="MobiDB-lite"/>
    </source>
</evidence>
<dbReference type="RefSeq" id="WP_168427221.1">
    <property type="nucleotide sequence ID" value="NZ_FNCK01000018.1"/>
</dbReference>
<name>A0A1G7VCD5_9LACT</name>
<reference evidence="2 3" key="1">
    <citation type="submission" date="2016-10" db="EMBL/GenBank/DDBJ databases">
        <authorList>
            <person name="de Groot N.N."/>
        </authorList>
    </citation>
    <scope>NUCLEOTIDE SEQUENCE [LARGE SCALE GENOMIC DNA]</scope>
    <source>
        <strain evidence="2 3">ATCC BAA-466</strain>
    </source>
</reference>
<dbReference type="AlphaFoldDB" id="A0A1G7VCD5"/>
<feature type="compositionally biased region" description="Low complexity" evidence="1">
    <location>
        <begin position="33"/>
        <end position="49"/>
    </location>
</feature>
<dbReference type="EMBL" id="FNCK01000018">
    <property type="protein sequence ID" value="SDG57221.1"/>
    <property type="molecule type" value="Genomic_DNA"/>
</dbReference>
<protein>
    <submittedName>
        <fullName evidence="2">Uncharacterized protein</fullName>
    </submittedName>
</protein>
<evidence type="ECO:0000313" key="3">
    <source>
        <dbReference type="Proteomes" id="UP000199708"/>
    </source>
</evidence>
<dbReference type="Proteomes" id="UP000199708">
    <property type="component" value="Unassembled WGS sequence"/>
</dbReference>
<accession>A0A1G7VCD5</accession>
<gene>
    <name evidence="2" type="ORF">SAMN05421791_1181</name>
</gene>
<proteinExistence type="predicted"/>
<organism evidence="2 3">
    <name type="scientific">Facklamia miroungae</name>
    <dbReference type="NCBI Taxonomy" id="120956"/>
    <lineage>
        <taxon>Bacteria</taxon>
        <taxon>Bacillati</taxon>
        <taxon>Bacillota</taxon>
        <taxon>Bacilli</taxon>
        <taxon>Lactobacillales</taxon>
        <taxon>Aerococcaceae</taxon>
        <taxon>Facklamia</taxon>
    </lineage>
</organism>
<sequence>MINLESILALEKANIEKTTDVMSLAKDSKVQMSAGHSGSGTSSSTPSYSKPNILNF</sequence>